<evidence type="ECO:0000256" key="7">
    <source>
        <dbReference type="ARBA" id="ARBA00035642"/>
    </source>
</evidence>
<evidence type="ECO:0000256" key="5">
    <source>
        <dbReference type="ARBA" id="ARBA00022989"/>
    </source>
</evidence>
<evidence type="ECO:0000256" key="10">
    <source>
        <dbReference type="SAM" id="MobiDB-lite"/>
    </source>
</evidence>
<dbReference type="GO" id="GO:0031460">
    <property type="term" value="P:glycine betaine transport"/>
    <property type="evidence" value="ECO:0007669"/>
    <property type="project" value="TreeGrafter"/>
</dbReference>
<feature type="compositionally biased region" description="Acidic residues" evidence="10">
    <location>
        <begin position="562"/>
        <end position="574"/>
    </location>
</feature>
<accession>A0A2H6DBH6</accession>
<dbReference type="GO" id="GO:0043190">
    <property type="term" value="C:ATP-binding cassette (ABC) transporter complex"/>
    <property type="evidence" value="ECO:0007669"/>
    <property type="project" value="InterPro"/>
</dbReference>
<feature type="region of interest" description="Disordered" evidence="10">
    <location>
        <begin position="562"/>
        <end position="585"/>
    </location>
</feature>
<feature type="transmembrane region" description="Helical" evidence="9">
    <location>
        <begin position="297"/>
        <end position="317"/>
    </location>
</feature>
<protein>
    <submittedName>
        <fullName evidence="12">Glycine betaine ABC transporter permease/glycine betaine-binding protein</fullName>
    </submittedName>
</protein>
<proteinExistence type="inferred from homology"/>
<dbReference type="FunFam" id="1.10.3720.10:FF:000001">
    <property type="entry name" value="Glycine betaine ABC transporter, permease"/>
    <property type="match status" value="1"/>
</dbReference>
<comment type="subcellular location">
    <subcellularLocation>
        <location evidence="9">Cell membrane</location>
        <topology evidence="9">Multi-pass membrane protein</topology>
    </subcellularLocation>
    <subcellularLocation>
        <location evidence="1">Membrane</location>
        <topology evidence="1">Multi-pass membrane protein</topology>
    </subcellularLocation>
</comment>
<comment type="similarity">
    <text evidence="8">In the N-terminal section; belongs to the binding-protein-dependent transport system permease family.</text>
</comment>
<dbReference type="SUPFAM" id="SSF161098">
    <property type="entry name" value="MetI-like"/>
    <property type="match status" value="1"/>
</dbReference>
<comment type="caution">
    <text evidence="12">The sequence shown here is derived from an EMBL/GenBank/DDBJ whole genome shotgun (WGS) entry which is preliminary data.</text>
</comment>
<dbReference type="InterPro" id="IPR035906">
    <property type="entry name" value="MetI-like_sf"/>
</dbReference>
<gene>
    <name evidence="12" type="primary">busAB</name>
    <name evidence="12" type="ORF">TEHN7118_2128</name>
</gene>
<dbReference type="RefSeq" id="WP_103096894.1">
    <property type="nucleotide sequence ID" value="NZ_BDEC01000192.1"/>
</dbReference>
<dbReference type="Gene3D" id="1.10.3720.10">
    <property type="entry name" value="MetI-like"/>
    <property type="match status" value="1"/>
</dbReference>
<dbReference type="Pfam" id="PF04069">
    <property type="entry name" value="OpuAC"/>
    <property type="match status" value="1"/>
</dbReference>
<evidence type="ECO:0000256" key="1">
    <source>
        <dbReference type="ARBA" id="ARBA00004141"/>
    </source>
</evidence>
<evidence type="ECO:0000313" key="13">
    <source>
        <dbReference type="Proteomes" id="UP000236214"/>
    </source>
</evidence>
<dbReference type="CDD" id="cd13639">
    <property type="entry name" value="PBP2_OpuAC_like"/>
    <property type="match status" value="1"/>
</dbReference>
<keyword evidence="6 9" id="KW-0472">Membrane</keyword>
<name>A0A2H6DBH6_TETHA</name>
<dbReference type="InterPro" id="IPR000515">
    <property type="entry name" value="MetI-like"/>
</dbReference>
<organism evidence="12 13">
    <name type="scientific">Tetragenococcus halophilus subsp. halophilus</name>
    <dbReference type="NCBI Taxonomy" id="1513897"/>
    <lineage>
        <taxon>Bacteria</taxon>
        <taxon>Bacillati</taxon>
        <taxon>Bacillota</taxon>
        <taxon>Bacilli</taxon>
        <taxon>Lactobacillales</taxon>
        <taxon>Enterococcaceae</taxon>
        <taxon>Tetragenococcus</taxon>
    </lineage>
</organism>
<keyword evidence="4 9" id="KW-0812">Transmembrane</keyword>
<dbReference type="CDD" id="cd06261">
    <property type="entry name" value="TM_PBP2"/>
    <property type="match status" value="1"/>
</dbReference>
<keyword evidence="5 9" id="KW-1133">Transmembrane helix</keyword>
<dbReference type="SUPFAM" id="SSF53850">
    <property type="entry name" value="Periplasmic binding protein-like II"/>
    <property type="match status" value="1"/>
</dbReference>
<evidence type="ECO:0000256" key="9">
    <source>
        <dbReference type="RuleBase" id="RU363032"/>
    </source>
</evidence>
<dbReference type="PROSITE" id="PS50928">
    <property type="entry name" value="ABC_TM1"/>
    <property type="match status" value="1"/>
</dbReference>
<evidence type="ECO:0000256" key="4">
    <source>
        <dbReference type="ARBA" id="ARBA00022692"/>
    </source>
</evidence>
<feature type="transmembrane region" description="Helical" evidence="9">
    <location>
        <begin position="255"/>
        <end position="272"/>
    </location>
</feature>
<keyword evidence="3" id="KW-1003">Cell membrane</keyword>
<evidence type="ECO:0000259" key="11">
    <source>
        <dbReference type="PROSITE" id="PS50928"/>
    </source>
</evidence>
<feature type="transmembrane region" description="Helical" evidence="9">
    <location>
        <begin position="213"/>
        <end position="235"/>
    </location>
</feature>
<feature type="transmembrane region" description="Helical" evidence="9">
    <location>
        <begin position="142"/>
        <end position="166"/>
    </location>
</feature>
<evidence type="ECO:0000256" key="3">
    <source>
        <dbReference type="ARBA" id="ARBA00022475"/>
    </source>
</evidence>
<dbReference type="PANTHER" id="PTHR47737:SF1">
    <property type="entry name" value="GLYCINE BETAINE_PROLINE BETAINE TRANSPORT SYSTEM PERMEASE PROTEIN PROW"/>
    <property type="match status" value="1"/>
</dbReference>
<reference evidence="12 13" key="1">
    <citation type="submission" date="2016-05" db="EMBL/GenBank/DDBJ databases">
        <title>Whole genome sequencing of Tetragenococcus halophilus subsp. halophilus NISL 7118.</title>
        <authorList>
            <person name="Shiwa Y."/>
            <person name="Nishimura I."/>
            <person name="Yoshikawa H."/>
            <person name="Koyama Y."/>
            <person name="Oguma T."/>
        </authorList>
    </citation>
    <scope>NUCLEOTIDE SEQUENCE [LARGE SCALE GENOMIC DNA]</scope>
    <source>
        <strain evidence="12 13">NISL 7118</strain>
    </source>
</reference>
<dbReference type="AlphaFoldDB" id="A0A2H6DBH6"/>
<dbReference type="Proteomes" id="UP000236214">
    <property type="component" value="Unassembled WGS sequence"/>
</dbReference>
<keyword evidence="2 9" id="KW-0813">Transport</keyword>
<dbReference type="Gene3D" id="3.40.190.10">
    <property type="entry name" value="Periplasmic binding protein-like II"/>
    <property type="match status" value="1"/>
</dbReference>
<evidence type="ECO:0000256" key="8">
    <source>
        <dbReference type="ARBA" id="ARBA00035652"/>
    </source>
</evidence>
<dbReference type="GO" id="GO:0005275">
    <property type="term" value="F:amine transmembrane transporter activity"/>
    <property type="evidence" value="ECO:0007669"/>
    <property type="project" value="TreeGrafter"/>
</dbReference>
<dbReference type="InterPro" id="IPR007210">
    <property type="entry name" value="ABC_Gly_betaine_transp_sub-bd"/>
</dbReference>
<dbReference type="Pfam" id="PF00528">
    <property type="entry name" value="BPD_transp_1"/>
    <property type="match status" value="1"/>
</dbReference>
<keyword evidence="13" id="KW-1185">Reference proteome</keyword>
<feature type="transmembrane region" description="Helical" evidence="9">
    <location>
        <begin position="72"/>
        <end position="91"/>
    </location>
</feature>
<feature type="transmembrane region" description="Helical" evidence="9">
    <location>
        <begin position="48"/>
        <end position="66"/>
    </location>
</feature>
<comment type="similarity">
    <text evidence="9">Belongs to the binding-protein-dependent transport system permease family.</text>
</comment>
<evidence type="ECO:0000256" key="2">
    <source>
        <dbReference type="ARBA" id="ARBA00022448"/>
    </source>
</evidence>
<comment type="similarity">
    <text evidence="7">In the C-terminal section; belongs to the OsmX family.</text>
</comment>
<dbReference type="GO" id="GO:0015226">
    <property type="term" value="F:carnitine transmembrane transporter activity"/>
    <property type="evidence" value="ECO:0007669"/>
    <property type="project" value="TreeGrafter"/>
</dbReference>
<dbReference type="Gene3D" id="3.40.190.100">
    <property type="entry name" value="Glycine betaine-binding periplasmic protein, domain 2"/>
    <property type="match status" value="1"/>
</dbReference>
<feature type="transmembrane region" description="Helical" evidence="9">
    <location>
        <begin position="98"/>
        <end position="119"/>
    </location>
</feature>
<dbReference type="PANTHER" id="PTHR47737">
    <property type="entry name" value="GLYCINE BETAINE/PROLINE BETAINE TRANSPORT SYSTEM PERMEASE PROTEIN PROW"/>
    <property type="match status" value="1"/>
</dbReference>
<feature type="compositionally biased region" description="Basic and acidic residues" evidence="10">
    <location>
        <begin position="575"/>
        <end position="585"/>
    </location>
</feature>
<sequence>MLDFLQNEIPLSEWVDNGVDWLTEHWAAFFSFLQSLGQTIMDGMTSGLSFIPPLLFIVLATIAAFFLGGKKWQLPTFTLLGLLLVYNQGLWSDLLNTVTLVIVASVISIIIGVPVGILMSKNETAKNIITPILDFMQTMPNFVYLIPAVAFFGIGMVPGAFASVIFSLPPTVRMTNLGIRQVPTELTEASDSFGGTNWQKLFKLELPLAKGNIFAGINQTMMLALSMVVVASMIGAPGLGQGVLSAVQRSQVGSGFVYGIAVVILAIILDRFTQKLNSSKAKTSENASTKKSKRNKIIAGVVVVAAVIAAIFAYTSMSGNDSSGASSEEGGNINLSYVEWDTEVASTNVLALVLEDQGYNVTQTPLDNAVNWEAVANGESDATLSAWLPVTQKAQYDQFKDQVDELGPHTEGANLGLAVPEYMDVDSIEDLDDQVPDQEIIGIDPGAGVVSAAEDTVESYDNLSDWEVTPSSSGAMTSQLGSAINNEDPIVITGWSPHWMFQRYDLKYLDDPQGTMGEEEHIDALAREGLEDDMPEAYQIIDNFNWDTEDMENVMLDIEEGASPEDAAQDWIDDNPDKVEEWVEE</sequence>
<evidence type="ECO:0000256" key="6">
    <source>
        <dbReference type="ARBA" id="ARBA00023136"/>
    </source>
</evidence>
<dbReference type="EMBL" id="BDEC01000192">
    <property type="protein sequence ID" value="GBD69322.1"/>
    <property type="molecule type" value="Genomic_DNA"/>
</dbReference>
<feature type="domain" description="ABC transmembrane type-1" evidence="11">
    <location>
        <begin position="94"/>
        <end position="273"/>
    </location>
</feature>
<dbReference type="GO" id="GO:0015871">
    <property type="term" value="P:choline transport"/>
    <property type="evidence" value="ECO:0007669"/>
    <property type="project" value="TreeGrafter"/>
</dbReference>
<evidence type="ECO:0000313" key="12">
    <source>
        <dbReference type="EMBL" id="GBD69322.1"/>
    </source>
</evidence>